<dbReference type="InParanoid" id="B2WA18"/>
<dbReference type="HOGENOM" id="CLU_2689028_0_0_1"/>
<organism evidence="1 2">
    <name type="scientific">Pyrenophora tritici-repentis (strain Pt-1C-BFP)</name>
    <name type="common">Wheat tan spot fungus</name>
    <name type="synonym">Drechslera tritici-repentis</name>
    <dbReference type="NCBI Taxonomy" id="426418"/>
    <lineage>
        <taxon>Eukaryota</taxon>
        <taxon>Fungi</taxon>
        <taxon>Dikarya</taxon>
        <taxon>Ascomycota</taxon>
        <taxon>Pezizomycotina</taxon>
        <taxon>Dothideomycetes</taxon>
        <taxon>Pleosporomycetidae</taxon>
        <taxon>Pleosporales</taxon>
        <taxon>Pleosporineae</taxon>
        <taxon>Pleosporaceae</taxon>
        <taxon>Pyrenophora</taxon>
    </lineage>
</organism>
<dbReference type="AlphaFoldDB" id="B2WA18"/>
<proteinExistence type="predicted"/>
<dbReference type="Proteomes" id="UP000001471">
    <property type="component" value="Unassembled WGS sequence"/>
</dbReference>
<evidence type="ECO:0000313" key="2">
    <source>
        <dbReference type="Proteomes" id="UP000001471"/>
    </source>
</evidence>
<accession>B2WA18</accession>
<reference evidence="2" key="1">
    <citation type="journal article" date="2013" name="G3 (Bethesda)">
        <title>Comparative genomics of a plant-pathogenic fungus, Pyrenophora tritici-repentis, reveals transduplication and the impact of repeat elements on pathogenicity and population divergence.</title>
        <authorList>
            <person name="Manning V.A."/>
            <person name="Pandelova I."/>
            <person name="Dhillon B."/>
            <person name="Wilhelm L.J."/>
            <person name="Goodwin S.B."/>
            <person name="Berlin A.M."/>
            <person name="Figueroa M."/>
            <person name="Freitag M."/>
            <person name="Hane J.K."/>
            <person name="Henrissat B."/>
            <person name="Holman W.H."/>
            <person name="Kodira C.D."/>
            <person name="Martin J."/>
            <person name="Oliver R.P."/>
            <person name="Robbertse B."/>
            <person name="Schackwitz W."/>
            <person name="Schwartz D.C."/>
            <person name="Spatafora J.W."/>
            <person name="Turgeon B.G."/>
            <person name="Yandava C."/>
            <person name="Young S."/>
            <person name="Zhou S."/>
            <person name="Zeng Q."/>
            <person name="Grigoriev I.V."/>
            <person name="Ma L.-J."/>
            <person name="Ciuffetti L.M."/>
        </authorList>
    </citation>
    <scope>NUCLEOTIDE SEQUENCE [LARGE SCALE GENOMIC DNA]</scope>
    <source>
        <strain evidence="2">Pt-1C-BFP</strain>
    </source>
</reference>
<name>B2WA18_PYRTR</name>
<gene>
    <name evidence="1" type="ORF">PTRG_06826</name>
</gene>
<protein>
    <submittedName>
        <fullName evidence="1">Uncharacterized protein</fullName>
    </submittedName>
</protein>
<sequence>MADAGLRDIDLGGIFVRSRYRCSFKREMQGPAAIIFVPHVLGVVYPEVIVAGEELGASAFASRGLFPNFDSELG</sequence>
<evidence type="ECO:0000313" key="1">
    <source>
        <dbReference type="EMBL" id="EDU49746.1"/>
    </source>
</evidence>
<dbReference type="EMBL" id="DS231620">
    <property type="protein sequence ID" value="EDU49746.1"/>
    <property type="molecule type" value="Genomic_DNA"/>
</dbReference>